<keyword evidence="12 15" id="KW-0238">DNA-binding</keyword>
<comment type="similarity">
    <text evidence="2 15">Belongs to the DNA polymerase type-Y family.</text>
</comment>
<dbReference type="SUPFAM" id="SSF56672">
    <property type="entry name" value="DNA/RNA polymerases"/>
    <property type="match status" value="1"/>
</dbReference>
<reference evidence="17 18" key="1">
    <citation type="submission" date="2018-12" db="EMBL/GenBank/DDBJ databases">
        <authorList>
            <consortium name="Pathogen Informatics"/>
        </authorList>
    </citation>
    <scope>NUCLEOTIDE SEQUENCE [LARGE SCALE GENOMIC DNA]</scope>
    <source>
        <strain evidence="17 18">NCTC13079</strain>
    </source>
</reference>
<keyword evidence="8 15" id="KW-0479">Metal-binding</keyword>
<evidence type="ECO:0000256" key="7">
    <source>
        <dbReference type="ARBA" id="ARBA00022705"/>
    </source>
</evidence>
<keyword evidence="10 15" id="KW-0460">Magnesium</keyword>
<dbReference type="NCBIfam" id="NF010731">
    <property type="entry name" value="PRK14133.1"/>
    <property type="match status" value="1"/>
</dbReference>
<dbReference type="FunFam" id="3.30.1490.100:FF:000004">
    <property type="entry name" value="DNA polymerase IV"/>
    <property type="match status" value="1"/>
</dbReference>
<dbReference type="InterPro" id="IPR036775">
    <property type="entry name" value="DNA_pol_Y-fam_lit_finger_sf"/>
</dbReference>
<evidence type="ECO:0000313" key="18">
    <source>
        <dbReference type="Proteomes" id="UP000269544"/>
    </source>
</evidence>
<dbReference type="OrthoDB" id="9808813at2"/>
<evidence type="ECO:0000256" key="15">
    <source>
        <dbReference type="HAMAP-Rule" id="MF_01113"/>
    </source>
</evidence>
<keyword evidence="3 15" id="KW-0515">Mutator protein</keyword>
<dbReference type="Pfam" id="PF21999">
    <property type="entry name" value="IMS_HHH_1"/>
    <property type="match status" value="1"/>
</dbReference>
<dbReference type="Pfam" id="PF00817">
    <property type="entry name" value="IMS"/>
    <property type="match status" value="1"/>
</dbReference>
<dbReference type="PANTHER" id="PTHR11076">
    <property type="entry name" value="DNA REPAIR POLYMERASE UMUC / TRANSFERASE FAMILY MEMBER"/>
    <property type="match status" value="1"/>
</dbReference>
<sequence>MATILHVDMDAFFAAVEILDRPSLSHVPLAVGGDHPSGIVATASYAARKYGIHSAMPMFMAKSLCPDLVVVPARKGRYSEKSREVFAILASYGYPLEQVSIDEAYLDLTKEERPVPTARAMQDRVRKETGLSMSCGLSYNKFLAKLASDMDKPAGFTVIERKDAPAILAALPVGKIHGIGEKTEEKLHHLGIHTGADLKALEREFLEREFGKSGRLLYERIRGIDRRKVETERKRKSIGCEETFRGNRDRDFFVEKLAAYSRETAENMEKKGFAGAYTVTVKIKTADFEIHTKSRTFERPVVGADALYDAASTLFFSLYEGEKLRLLGLSASNLVQTATRQLRFL</sequence>
<evidence type="ECO:0000256" key="5">
    <source>
        <dbReference type="ARBA" id="ARBA00022679"/>
    </source>
</evidence>
<dbReference type="GO" id="GO:0005829">
    <property type="term" value="C:cytosol"/>
    <property type="evidence" value="ECO:0007669"/>
    <property type="project" value="TreeGrafter"/>
</dbReference>
<feature type="active site" evidence="15">
    <location>
        <position position="103"/>
    </location>
</feature>
<dbReference type="GO" id="GO:0006261">
    <property type="term" value="P:DNA-templated DNA replication"/>
    <property type="evidence" value="ECO:0007669"/>
    <property type="project" value="UniProtKB-UniRule"/>
</dbReference>
<feature type="binding site" evidence="15">
    <location>
        <position position="8"/>
    </location>
    <ligand>
        <name>Mg(2+)</name>
        <dbReference type="ChEBI" id="CHEBI:18420"/>
    </ligand>
</feature>
<comment type="cofactor">
    <cofactor evidence="15">
        <name>Mg(2+)</name>
        <dbReference type="ChEBI" id="CHEBI:18420"/>
    </cofactor>
    <text evidence="15">Binds 2 magnesium ions per subunit.</text>
</comment>
<dbReference type="InterPro" id="IPR043502">
    <property type="entry name" value="DNA/RNA_pol_sf"/>
</dbReference>
<keyword evidence="13 15" id="KW-0234">DNA repair</keyword>
<keyword evidence="11 15" id="KW-0239">DNA-directed DNA polymerase</keyword>
<dbReference type="CDD" id="cd03586">
    <property type="entry name" value="PolY_Pol_IV_kappa"/>
    <property type="match status" value="1"/>
</dbReference>
<dbReference type="InterPro" id="IPR017961">
    <property type="entry name" value="DNA_pol_Y-fam_little_finger"/>
</dbReference>
<dbReference type="Gene3D" id="3.30.70.270">
    <property type="match status" value="1"/>
</dbReference>
<dbReference type="GO" id="GO:0003684">
    <property type="term" value="F:damaged DNA binding"/>
    <property type="evidence" value="ECO:0007669"/>
    <property type="project" value="InterPro"/>
</dbReference>
<dbReference type="EC" id="2.7.7.7" evidence="15"/>
<dbReference type="InterPro" id="IPR050116">
    <property type="entry name" value="DNA_polymerase-Y"/>
</dbReference>
<dbReference type="InterPro" id="IPR022880">
    <property type="entry name" value="DNApol_IV"/>
</dbReference>
<keyword evidence="6 15" id="KW-0548">Nucleotidyltransferase</keyword>
<evidence type="ECO:0000256" key="6">
    <source>
        <dbReference type="ARBA" id="ARBA00022695"/>
    </source>
</evidence>
<evidence type="ECO:0000256" key="4">
    <source>
        <dbReference type="ARBA" id="ARBA00022490"/>
    </source>
</evidence>
<keyword evidence="9 15" id="KW-0227">DNA damage</keyword>
<dbReference type="InterPro" id="IPR043128">
    <property type="entry name" value="Rev_trsase/Diguanyl_cyclase"/>
</dbReference>
<dbReference type="GO" id="GO:0042276">
    <property type="term" value="P:error-prone translesion synthesis"/>
    <property type="evidence" value="ECO:0007669"/>
    <property type="project" value="TreeGrafter"/>
</dbReference>
<evidence type="ECO:0000256" key="3">
    <source>
        <dbReference type="ARBA" id="ARBA00022457"/>
    </source>
</evidence>
<dbReference type="GO" id="GO:0009432">
    <property type="term" value="P:SOS response"/>
    <property type="evidence" value="ECO:0007669"/>
    <property type="project" value="TreeGrafter"/>
</dbReference>
<feature type="binding site" evidence="15">
    <location>
        <position position="102"/>
    </location>
    <ligand>
        <name>Mg(2+)</name>
        <dbReference type="ChEBI" id="CHEBI:18420"/>
    </ligand>
</feature>
<comment type="function">
    <text evidence="15">Poorly processive, error-prone DNA polymerase involved in untargeted mutagenesis. Copies undamaged DNA at stalled replication forks, which arise in vivo from mismatched or misaligned primer ends. These misaligned primers can be extended by PolIV. Exhibits no 3'-5' exonuclease (proofreading) activity. May be involved in translesional synthesis, in conjunction with the beta clamp from PolIII.</text>
</comment>
<dbReference type="SUPFAM" id="SSF100879">
    <property type="entry name" value="Lesion bypass DNA polymerase (Y-family), little finger domain"/>
    <property type="match status" value="1"/>
</dbReference>
<dbReference type="GO" id="GO:0003887">
    <property type="term" value="F:DNA-directed DNA polymerase activity"/>
    <property type="evidence" value="ECO:0007669"/>
    <property type="project" value="UniProtKB-UniRule"/>
</dbReference>
<dbReference type="FunFam" id="1.10.150.20:FF:000019">
    <property type="entry name" value="DNA polymerase IV"/>
    <property type="match status" value="1"/>
</dbReference>
<dbReference type="InterPro" id="IPR001126">
    <property type="entry name" value="UmuC"/>
</dbReference>
<keyword evidence="7 15" id="KW-0235">DNA replication</keyword>
<keyword evidence="5 15" id="KW-0808">Transferase</keyword>
<dbReference type="Gene3D" id="3.30.1490.100">
    <property type="entry name" value="DNA polymerase, Y-family, little finger domain"/>
    <property type="match status" value="1"/>
</dbReference>
<evidence type="ECO:0000256" key="13">
    <source>
        <dbReference type="ARBA" id="ARBA00023204"/>
    </source>
</evidence>
<dbReference type="NCBIfam" id="NF002677">
    <property type="entry name" value="PRK02406.1"/>
    <property type="match status" value="1"/>
</dbReference>
<evidence type="ECO:0000256" key="14">
    <source>
        <dbReference type="ARBA" id="ARBA00049244"/>
    </source>
</evidence>
<evidence type="ECO:0000256" key="10">
    <source>
        <dbReference type="ARBA" id="ARBA00022842"/>
    </source>
</evidence>
<dbReference type="EMBL" id="LR134523">
    <property type="protein sequence ID" value="VEJ34175.1"/>
    <property type="molecule type" value="Genomic_DNA"/>
</dbReference>
<evidence type="ECO:0000256" key="2">
    <source>
        <dbReference type="ARBA" id="ARBA00010945"/>
    </source>
</evidence>
<keyword evidence="4 15" id="KW-0963">Cytoplasm</keyword>
<feature type="site" description="Substrate discrimination" evidence="15">
    <location>
        <position position="13"/>
    </location>
</feature>
<feature type="domain" description="UmuC" evidence="16">
    <location>
        <begin position="4"/>
        <end position="180"/>
    </location>
</feature>
<dbReference type="Gene3D" id="1.10.150.20">
    <property type="entry name" value="5' to 3' exonuclease, C-terminal subdomain"/>
    <property type="match status" value="1"/>
</dbReference>
<dbReference type="GO" id="GO:0006281">
    <property type="term" value="P:DNA repair"/>
    <property type="evidence" value="ECO:0007669"/>
    <property type="project" value="UniProtKB-UniRule"/>
</dbReference>
<evidence type="ECO:0000259" key="16">
    <source>
        <dbReference type="PROSITE" id="PS50173"/>
    </source>
</evidence>
<comment type="subunit">
    <text evidence="15">Monomer.</text>
</comment>
<evidence type="ECO:0000256" key="8">
    <source>
        <dbReference type="ARBA" id="ARBA00022723"/>
    </source>
</evidence>
<evidence type="ECO:0000256" key="12">
    <source>
        <dbReference type="ARBA" id="ARBA00023125"/>
    </source>
</evidence>
<dbReference type="PROSITE" id="PS50173">
    <property type="entry name" value="UMUC"/>
    <property type="match status" value="1"/>
</dbReference>
<dbReference type="PANTHER" id="PTHR11076:SF33">
    <property type="entry name" value="DNA POLYMERASE KAPPA"/>
    <property type="match status" value="1"/>
</dbReference>
<comment type="catalytic activity">
    <reaction evidence="14 15">
        <text>DNA(n) + a 2'-deoxyribonucleoside 5'-triphosphate = DNA(n+1) + diphosphate</text>
        <dbReference type="Rhea" id="RHEA:22508"/>
        <dbReference type="Rhea" id="RHEA-COMP:17339"/>
        <dbReference type="Rhea" id="RHEA-COMP:17340"/>
        <dbReference type="ChEBI" id="CHEBI:33019"/>
        <dbReference type="ChEBI" id="CHEBI:61560"/>
        <dbReference type="ChEBI" id="CHEBI:173112"/>
        <dbReference type="EC" id="2.7.7.7"/>
    </reaction>
</comment>
<organism evidence="17 18">
    <name type="scientific">Aedoeadaptatus ivorii</name>
    <dbReference type="NCBI Taxonomy" id="54006"/>
    <lineage>
        <taxon>Bacteria</taxon>
        <taxon>Bacillati</taxon>
        <taxon>Bacillota</taxon>
        <taxon>Tissierellia</taxon>
        <taxon>Tissierellales</taxon>
        <taxon>Peptoniphilaceae</taxon>
        <taxon>Aedoeadaptatus</taxon>
    </lineage>
</organism>
<dbReference type="KEGG" id="piv:NCTC13079_00020"/>
<proteinExistence type="inferred from homology"/>
<gene>
    <name evidence="17" type="primary">dinB_1</name>
    <name evidence="15" type="synonym">dinB</name>
    <name evidence="17" type="ORF">NCTC13079_00020</name>
</gene>
<dbReference type="AlphaFoldDB" id="A0A448UZ78"/>
<dbReference type="GO" id="GO:0000287">
    <property type="term" value="F:magnesium ion binding"/>
    <property type="evidence" value="ECO:0007669"/>
    <property type="project" value="UniProtKB-UniRule"/>
</dbReference>
<dbReference type="Proteomes" id="UP000269544">
    <property type="component" value="Chromosome"/>
</dbReference>
<comment type="subcellular location">
    <subcellularLocation>
        <location evidence="1 15">Cytoplasm</location>
    </subcellularLocation>
</comment>
<evidence type="ECO:0000256" key="9">
    <source>
        <dbReference type="ARBA" id="ARBA00022763"/>
    </source>
</evidence>
<evidence type="ECO:0000313" key="17">
    <source>
        <dbReference type="EMBL" id="VEJ34175.1"/>
    </source>
</evidence>
<accession>A0A448UZ78</accession>
<evidence type="ECO:0000256" key="1">
    <source>
        <dbReference type="ARBA" id="ARBA00004496"/>
    </source>
</evidence>
<dbReference type="HAMAP" id="MF_01113">
    <property type="entry name" value="DNApol_IV"/>
    <property type="match status" value="1"/>
</dbReference>
<dbReference type="InterPro" id="IPR053848">
    <property type="entry name" value="IMS_HHH_1"/>
</dbReference>
<protein>
    <recommendedName>
        <fullName evidence="15">DNA polymerase IV</fullName>
        <shortName evidence="15">Pol IV</shortName>
        <ecNumber evidence="15">2.7.7.7</ecNumber>
    </recommendedName>
</protein>
<dbReference type="Pfam" id="PF11799">
    <property type="entry name" value="IMS_C"/>
    <property type="match status" value="1"/>
</dbReference>
<evidence type="ECO:0000256" key="11">
    <source>
        <dbReference type="ARBA" id="ARBA00022932"/>
    </source>
</evidence>
<keyword evidence="18" id="KW-1185">Reference proteome</keyword>
<dbReference type="RefSeq" id="WP_126464509.1">
    <property type="nucleotide sequence ID" value="NZ_JAUSWF010000005.1"/>
</dbReference>
<name>A0A448UZ78_9FIRM</name>
<dbReference type="Gene3D" id="3.40.1170.60">
    <property type="match status" value="1"/>
</dbReference>